<dbReference type="Proteomes" id="UP000636709">
    <property type="component" value="Unassembled WGS sequence"/>
</dbReference>
<accession>A0A835BLK5</accession>
<organism evidence="3 4">
    <name type="scientific">Digitaria exilis</name>
    <dbReference type="NCBI Taxonomy" id="1010633"/>
    <lineage>
        <taxon>Eukaryota</taxon>
        <taxon>Viridiplantae</taxon>
        <taxon>Streptophyta</taxon>
        <taxon>Embryophyta</taxon>
        <taxon>Tracheophyta</taxon>
        <taxon>Spermatophyta</taxon>
        <taxon>Magnoliopsida</taxon>
        <taxon>Liliopsida</taxon>
        <taxon>Poales</taxon>
        <taxon>Poaceae</taxon>
        <taxon>PACMAD clade</taxon>
        <taxon>Panicoideae</taxon>
        <taxon>Panicodae</taxon>
        <taxon>Paniceae</taxon>
        <taxon>Anthephorinae</taxon>
        <taxon>Digitaria</taxon>
    </lineage>
</organism>
<evidence type="ECO:0000313" key="3">
    <source>
        <dbReference type="EMBL" id="KAF8696727.1"/>
    </source>
</evidence>
<proteinExistence type="predicted"/>
<keyword evidence="4" id="KW-1185">Reference proteome</keyword>
<reference evidence="3" key="1">
    <citation type="submission" date="2020-07" db="EMBL/GenBank/DDBJ databases">
        <title>Genome sequence and genetic diversity analysis of an under-domesticated orphan crop, white fonio (Digitaria exilis).</title>
        <authorList>
            <person name="Bennetzen J.L."/>
            <person name="Chen S."/>
            <person name="Ma X."/>
            <person name="Wang X."/>
            <person name="Yssel A.E.J."/>
            <person name="Chaluvadi S.R."/>
            <person name="Johnson M."/>
            <person name="Gangashetty P."/>
            <person name="Hamidou F."/>
            <person name="Sanogo M.D."/>
            <person name="Zwaenepoel A."/>
            <person name="Wallace J."/>
            <person name="Van De Peer Y."/>
            <person name="Van Deynze A."/>
        </authorList>
    </citation>
    <scope>NUCLEOTIDE SEQUENCE</scope>
    <source>
        <tissue evidence="3">Leaves</tissue>
    </source>
</reference>
<feature type="compositionally biased region" description="Basic residues" evidence="1">
    <location>
        <begin position="41"/>
        <end position="50"/>
    </location>
</feature>
<keyword evidence="2" id="KW-0472">Membrane</keyword>
<feature type="transmembrane region" description="Helical" evidence="2">
    <location>
        <begin position="113"/>
        <end position="132"/>
    </location>
</feature>
<keyword evidence="2" id="KW-0812">Transmembrane</keyword>
<dbReference type="EMBL" id="JACEFO010001880">
    <property type="protein sequence ID" value="KAF8696727.1"/>
    <property type="molecule type" value="Genomic_DNA"/>
</dbReference>
<protein>
    <submittedName>
        <fullName evidence="3">Uncharacterized protein</fullName>
    </submittedName>
</protein>
<evidence type="ECO:0000313" key="4">
    <source>
        <dbReference type="Proteomes" id="UP000636709"/>
    </source>
</evidence>
<feature type="transmembrane region" description="Helical" evidence="2">
    <location>
        <begin position="147"/>
        <end position="163"/>
    </location>
</feature>
<name>A0A835BLK5_9POAL</name>
<comment type="caution">
    <text evidence="3">The sequence shown here is derived from an EMBL/GenBank/DDBJ whole genome shotgun (WGS) entry which is preliminary data.</text>
</comment>
<feature type="region of interest" description="Disordered" evidence="1">
    <location>
        <begin position="1"/>
        <end position="56"/>
    </location>
</feature>
<sequence length="305" mass="34983">MTTRYQSRIHDQEHMIAGRSQRGVAAPASPSRVTRPPPKFSNHRHPRRNRFLGTPPQPKKKIEILRGFASWPKERMEERIPPGRIPLSPCTRSSCMRAGAATLSAWPCPDANYMIAAIVLAAFGHTGAFWTPGNDTWLRATMQPEDVIFFYGAFVFVVARVLAGNRRDLVLATRVDYDIQPREDYARRRPRLRHDAALTRRACIVMYIYDVGVTLTIRGFGTSHWYRIEHSSLSRYRLPYRLVLPAGTNWPTPPTLRPRYLPYRLVLPAGTNWPTPPTLRPRYLPYRLVLPAGTNWPTPPTLRPR</sequence>
<evidence type="ECO:0000256" key="2">
    <source>
        <dbReference type="SAM" id="Phobius"/>
    </source>
</evidence>
<keyword evidence="2" id="KW-1133">Transmembrane helix</keyword>
<gene>
    <name evidence="3" type="ORF">HU200_036355</name>
</gene>
<dbReference type="AlphaFoldDB" id="A0A835BLK5"/>
<evidence type="ECO:0000256" key="1">
    <source>
        <dbReference type="SAM" id="MobiDB-lite"/>
    </source>
</evidence>